<evidence type="ECO:0000313" key="1">
    <source>
        <dbReference type="EMBL" id="MCG5077714.1"/>
    </source>
</evidence>
<gene>
    <name evidence="1" type="ORF">L5014_30960</name>
</gene>
<accession>A0A9X1ULQ9</accession>
<dbReference type="RefSeq" id="WP_238467607.1">
    <property type="nucleotide sequence ID" value="NZ_JAKLJA010000040.1"/>
</dbReference>
<sequence length="77" mass="8835">MQAFCIEMARPGNARAIRRPCKAPHQFNAIKKIRCMRNELNPINERGKYPQARRKLFAWRRDGTGTLIALSPAAQID</sequence>
<proteinExistence type="predicted"/>
<evidence type="ECO:0000313" key="2">
    <source>
        <dbReference type="Proteomes" id="UP001139308"/>
    </source>
</evidence>
<dbReference type="Proteomes" id="UP001139308">
    <property type="component" value="Unassembled WGS sequence"/>
</dbReference>
<keyword evidence="2" id="KW-1185">Reference proteome</keyword>
<name>A0A9X1ULQ9_9BURK</name>
<reference evidence="1" key="1">
    <citation type="submission" date="2022-01" db="EMBL/GenBank/DDBJ databases">
        <title>Genome sequence and assembly of Parabukholderia sp. RG36.</title>
        <authorList>
            <person name="Chhetri G."/>
        </authorList>
    </citation>
    <scope>NUCLEOTIDE SEQUENCE</scope>
    <source>
        <strain evidence="1">RG36</strain>
    </source>
</reference>
<dbReference type="EMBL" id="JAKLJA010000040">
    <property type="protein sequence ID" value="MCG5077714.1"/>
    <property type="molecule type" value="Genomic_DNA"/>
</dbReference>
<comment type="caution">
    <text evidence="1">The sequence shown here is derived from an EMBL/GenBank/DDBJ whole genome shotgun (WGS) entry which is preliminary data.</text>
</comment>
<organism evidence="1 2">
    <name type="scientific">Paraburkholderia tagetis</name>
    <dbReference type="NCBI Taxonomy" id="2913261"/>
    <lineage>
        <taxon>Bacteria</taxon>
        <taxon>Pseudomonadati</taxon>
        <taxon>Pseudomonadota</taxon>
        <taxon>Betaproteobacteria</taxon>
        <taxon>Burkholderiales</taxon>
        <taxon>Burkholderiaceae</taxon>
        <taxon>Paraburkholderia</taxon>
    </lineage>
</organism>
<protein>
    <submittedName>
        <fullName evidence="1">Uncharacterized protein</fullName>
    </submittedName>
</protein>
<dbReference type="AlphaFoldDB" id="A0A9X1ULQ9"/>